<dbReference type="PANTHER" id="PTHR30545">
    <property type="entry name" value="SUGAR FERMENTATION STIMULATION PROTEIN A"/>
    <property type="match status" value="1"/>
</dbReference>
<comment type="similarity">
    <text evidence="1">Belongs to the SfsA family.</text>
</comment>
<keyword evidence="5" id="KW-1185">Reference proteome</keyword>
<dbReference type="Pfam" id="PF03749">
    <property type="entry name" value="SfsA"/>
    <property type="match status" value="1"/>
</dbReference>
<dbReference type="Proteomes" id="UP000199452">
    <property type="component" value="Unassembled WGS sequence"/>
</dbReference>
<dbReference type="Gene3D" id="2.40.50.580">
    <property type="match status" value="1"/>
</dbReference>
<dbReference type="Gene3D" id="3.40.1350.60">
    <property type="match status" value="1"/>
</dbReference>
<dbReference type="Pfam" id="PF17746">
    <property type="entry name" value="SfsA_N"/>
    <property type="match status" value="1"/>
</dbReference>
<protein>
    <recommendedName>
        <fullName evidence="1">Sugar fermentation stimulation protein homolog</fullName>
    </recommendedName>
</protein>
<dbReference type="RefSeq" id="WP_092436248.1">
    <property type="nucleotide sequence ID" value="NZ_FMYP01000011.1"/>
</dbReference>
<dbReference type="InterPro" id="IPR040452">
    <property type="entry name" value="SfsA_C"/>
</dbReference>
<feature type="domain" description="SfsA N-terminal OB" evidence="3">
    <location>
        <begin position="13"/>
        <end position="79"/>
    </location>
</feature>
<feature type="domain" description="Sugar fermentation stimulation protein C-terminal" evidence="2">
    <location>
        <begin position="83"/>
        <end position="217"/>
    </location>
</feature>
<proteinExistence type="inferred from homology"/>
<dbReference type="HAMAP" id="MF_00095">
    <property type="entry name" value="SfsA"/>
    <property type="match status" value="1"/>
</dbReference>
<reference evidence="4 5" key="1">
    <citation type="submission" date="2016-09" db="EMBL/GenBank/DDBJ databases">
        <authorList>
            <person name="Capua I."/>
            <person name="De Benedictis P."/>
            <person name="Joannis T."/>
            <person name="Lombin L.H."/>
            <person name="Cattoli G."/>
        </authorList>
    </citation>
    <scope>NUCLEOTIDE SEQUENCE [LARGE SCALE GENOMIC DNA]</scope>
    <source>
        <strain evidence="4 5">A7P-90m</strain>
    </source>
</reference>
<dbReference type="AlphaFoldDB" id="A0A1G6HHJ8"/>
<dbReference type="GO" id="GO:0003677">
    <property type="term" value="F:DNA binding"/>
    <property type="evidence" value="ECO:0007669"/>
    <property type="project" value="InterPro"/>
</dbReference>
<gene>
    <name evidence="1" type="primary">sfsA</name>
    <name evidence="4" type="ORF">SAMN05216323_10112</name>
</gene>
<evidence type="ECO:0000256" key="1">
    <source>
        <dbReference type="HAMAP-Rule" id="MF_00095"/>
    </source>
</evidence>
<evidence type="ECO:0000259" key="2">
    <source>
        <dbReference type="Pfam" id="PF03749"/>
    </source>
</evidence>
<dbReference type="NCBIfam" id="TIGR00230">
    <property type="entry name" value="sfsA"/>
    <property type="match status" value="1"/>
</dbReference>
<name>A0A1G6HHJ8_9BACT</name>
<evidence type="ECO:0000313" key="4">
    <source>
        <dbReference type="EMBL" id="SDB93681.1"/>
    </source>
</evidence>
<dbReference type="InterPro" id="IPR005224">
    <property type="entry name" value="SfsA"/>
</dbReference>
<organism evidence="4 5">
    <name type="scientific">Williamwhitmania taraxaci</name>
    <dbReference type="NCBI Taxonomy" id="1640674"/>
    <lineage>
        <taxon>Bacteria</taxon>
        <taxon>Pseudomonadati</taxon>
        <taxon>Bacteroidota</taxon>
        <taxon>Bacteroidia</taxon>
        <taxon>Bacteroidales</taxon>
        <taxon>Williamwhitmaniaceae</taxon>
        <taxon>Williamwhitmania</taxon>
    </lineage>
</organism>
<dbReference type="STRING" id="1640674.SAMN05216323_10112"/>
<dbReference type="EMBL" id="FMYP01000011">
    <property type="protein sequence ID" value="SDB93681.1"/>
    <property type="molecule type" value="Genomic_DNA"/>
</dbReference>
<dbReference type="OrthoDB" id="9802365at2"/>
<dbReference type="InterPro" id="IPR041465">
    <property type="entry name" value="SfsA_N"/>
</dbReference>
<accession>A0A1G6HHJ8</accession>
<dbReference type="CDD" id="cd22359">
    <property type="entry name" value="SfsA-like_bacterial"/>
    <property type="match status" value="1"/>
</dbReference>
<sequence length="230" mass="25635">MKFDRPLVHGTLIKRYKRFLADIMLDSGEVVVAHCTNSGTMKSCLEEGAEVYLSPAADPNRKTKFTWEMIKINGGWVGINTSNPNQLAHELVSQGQIPGLDGYTEVRREVTFGDSRFDLYARNASEECFIEVKNVSLKDGNLAKFPDAVTTRGQKHLETLIEVKKQGMRAVMLYIIQRTDVEAFAPAKAIDPEYAKKLEVAMAAGVEVFPLMVEVSPIGIEPRQILQAVF</sequence>
<dbReference type="PANTHER" id="PTHR30545:SF2">
    <property type="entry name" value="SUGAR FERMENTATION STIMULATION PROTEIN A"/>
    <property type="match status" value="1"/>
</dbReference>
<evidence type="ECO:0000259" key="3">
    <source>
        <dbReference type="Pfam" id="PF17746"/>
    </source>
</evidence>
<evidence type="ECO:0000313" key="5">
    <source>
        <dbReference type="Proteomes" id="UP000199452"/>
    </source>
</evidence>